<keyword evidence="3" id="KW-0472">Membrane</keyword>
<dbReference type="eggNOG" id="KOG1654">
    <property type="taxonomic scope" value="Eukaryota"/>
</dbReference>
<comment type="subcellular location">
    <subcellularLocation>
        <location evidence="1">Membrane</location>
    </subcellularLocation>
</comment>
<evidence type="ECO:0000256" key="3">
    <source>
        <dbReference type="ARBA" id="ARBA00023136"/>
    </source>
</evidence>
<accession>L0AVZ6</accession>
<comment type="similarity">
    <text evidence="2 6">Belongs to the ATG8 family.</text>
</comment>
<evidence type="ECO:0000256" key="2">
    <source>
        <dbReference type="ARBA" id="ARBA00007293"/>
    </source>
</evidence>
<name>L0AVZ6_THEEQ</name>
<dbReference type="InterPro" id="IPR029071">
    <property type="entry name" value="Ubiquitin-like_domsf"/>
</dbReference>
<dbReference type="Gene3D" id="3.10.20.90">
    <property type="entry name" value="Phosphatidylinositol 3-kinase Catalytic Subunit, Chain A, domain 1"/>
    <property type="match status" value="1"/>
</dbReference>
<dbReference type="AlphaFoldDB" id="L0AVZ6"/>
<sequence>MSNTLDEEIDSLLAERRSEIARLRSKFRNRIPVICVSSHNSSFKIERLKFLVPVNMMYGEFKYILQKHLNCQLMDNPDYYGENTTIYLYVDNSIPKMSTLLGELFKKYKSDDGIMYMVYSSENTLG</sequence>
<dbReference type="SUPFAM" id="SSF54236">
    <property type="entry name" value="Ubiquitin-like"/>
    <property type="match status" value="1"/>
</dbReference>
<dbReference type="EMBL" id="CP001669">
    <property type="protein sequence ID" value="AFZ79206.1"/>
    <property type="molecule type" value="Genomic_DNA"/>
</dbReference>
<organism evidence="7 8">
    <name type="scientific">Theileria equi strain WA</name>
    <dbReference type="NCBI Taxonomy" id="1537102"/>
    <lineage>
        <taxon>Eukaryota</taxon>
        <taxon>Sar</taxon>
        <taxon>Alveolata</taxon>
        <taxon>Apicomplexa</taxon>
        <taxon>Aconoidasida</taxon>
        <taxon>Piroplasmida</taxon>
        <taxon>Theileriidae</taxon>
        <taxon>Theileria</taxon>
    </lineage>
</organism>
<evidence type="ECO:0000313" key="8">
    <source>
        <dbReference type="Proteomes" id="UP000031512"/>
    </source>
</evidence>
<keyword evidence="6" id="KW-0072">Autophagy</keyword>
<dbReference type="STRING" id="1537102.L0AVZ6"/>
<keyword evidence="4 5" id="KW-0449">Lipoprotein</keyword>
<reference evidence="7 8" key="1">
    <citation type="journal article" date="2012" name="BMC Genomics">
        <title>Comparative genomic analysis and phylogenetic position of Theileria equi.</title>
        <authorList>
            <person name="Kappmeyer L.S."/>
            <person name="Thiagarajan M."/>
            <person name="Herndon D.R."/>
            <person name="Ramsay J.D."/>
            <person name="Caler E."/>
            <person name="Djikeng A."/>
            <person name="Gillespie J.J."/>
            <person name="Lau A.O."/>
            <person name="Roalson E.H."/>
            <person name="Silva J.C."/>
            <person name="Silva M.G."/>
            <person name="Suarez C.E."/>
            <person name="Ueti M.W."/>
            <person name="Nene V.M."/>
            <person name="Mealey R.H."/>
            <person name="Knowles D.P."/>
            <person name="Brayton K.A."/>
        </authorList>
    </citation>
    <scope>NUCLEOTIDE SEQUENCE [LARGE SCALE GENOMIC DNA]</scope>
    <source>
        <strain evidence="7 8">WA</strain>
    </source>
</reference>
<keyword evidence="8" id="KW-1185">Reference proteome</keyword>
<proteinExistence type="inferred from homology"/>
<feature type="lipid moiety-binding region" description="Phosphatidylserine amidated glycine; alternate" evidence="5">
    <location>
        <position position="126"/>
    </location>
</feature>
<dbReference type="Proteomes" id="UP000031512">
    <property type="component" value="Chromosome 1"/>
</dbReference>
<dbReference type="PANTHER" id="PTHR10969">
    <property type="entry name" value="MICROTUBULE-ASSOCIATED PROTEINS 1A/1B LIGHT CHAIN 3-RELATED"/>
    <property type="match status" value="1"/>
</dbReference>
<dbReference type="Pfam" id="PF02991">
    <property type="entry name" value="ATG8"/>
    <property type="match status" value="1"/>
</dbReference>
<evidence type="ECO:0000256" key="1">
    <source>
        <dbReference type="ARBA" id="ARBA00004370"/>
    </source>
</evidence>
<dbReference type="GeneID" id="15803752"/>
<dbReference type="GO" id="GO:0016020">
    <property type="term" value="C:membrane"/>
    <property type="evidence" value="ECO:0007669"/>
    <property type="project" value="UniProtKB-SubCell"/>
</dbReference>
<evidence type="ECO:0000256" key="4">
    <source>
        <dbReference type="ARBA" id="ARBA00023288"/>
    </source>
</evidence>
<protein>
    <recommendedName>
        <fullName evidence="6">Autophagy-related protein</fullName>
    </recommendedName>
</protein>
<evidence type="ECO:0000256" key="6">
    <source>
        <dbReference type="RuleBase" id="RU004384"/>
    </source>
</evidence>
<evidence type="ECO:0000313" key="7">
    <source>
        <dbReference type="EMBL" id="AFZ79206.1"/>
    </source>
</evidence>
<dbReference type="InterPro" id="IPR004241">
    <property type="entry name" value="Atg8-like"/>
</dbReference>
<dbReference type="GO" id="GO:0006914">
    <property type="term" value="P:autophagy"/>
    <property type="evidence" value="ECO:0007669"/>
    <property type="project" value="UniProtKB-KW"/>
</dbReference>
<evidence type="ECO:0000256" key="5">
    <source>
        <dbReference type="PIRSR" id="PIRSR604241-50"/>
    </source>
</evidence>
<dbReference type="VEuPathDB" id="PiroplasmaDB:BEWA_020530"/>
<dbReference type="RefSeq" id="XP_004828872.1">
    <property type="nucleotide sequence ID" value="XM_004828815.1"/>
</dbReference>
<dbReference type="KEGG" id="beq:BEWA_020530"/>
<gene>
    <name evidence="7" type="ORF">BEWA_020530</name>
</gene>
<dbReference type="OrthoDB" id="6738456at2759"/>